<evidence type="ECO:0000313" key="3">
    <source>
        <dbReference type="EMBL" id="QHT73797.1"/>
    </source>
</evidence>
<proteinExistence type="predicted"/>
<feature type="transmembrane region" description="Helical" evidence="1">
    <location>
        <begin position="31"/>
        <end position="48"/>
    </location>
</feature>
<dbReference type="EMBL" id="MN739832">
    <property type="protein sequence ID" value="QHT73797.1"/>
    <property type="molecule type" value="Genomic_DNA"/>
</dbReference>
<feature type="transmembrane region" description="Helical" evidence="1">
    <location>
        <begin position="7"/>
        <end position="25"/>
    </location>
</feature>
<evidence type="ECO:0000256" key="1">
    <source>
        <dbReference type="SAM" id="Phobius"/>
    </source>
</evidence>
<dbReference type="SUPFAM" id="SSF48317">
    <property type="entry name" value="Acid phosphatase/Vanadium-dependent haloperoxidase"/>
    <property type="match status" value="1"/>
</dbReference>
<accession>A0A6C0H065</accession>
<dbReference type="Gene3D" id="1.20.144.10">
    <property type="entry name" value="Phosphatidic acid phosphatase type 2/haloperoxidase"/>
    <property type="match status" value="1"/>
</dbReference>
<dbReference type="Pfam" id="PF01569">
    <property type="entry name" value="PAP2"/>
    <property type="match status" value="1"/>
</dbReference>
<protein>
    <recommendedName>
        <fullName evidence="2">Phosphatidic acid phosphatase type 2/haloperoxidase domain-containing protein</fullName>
    </recommendedName>
</protein>
<keyword evidence="1" id="KW-0812">Transmembrane</keyword>
<keyword evidence="1" id="KW-0472">Membrane</keyword>
<sequence length="156" mass="17667">MSLFDEIVSLSLIPILGLPYINFLFAYDKRWLYIIISGIISNGIHYLIKKISLNYKYNFLFRPKGAYNCDLLSRNGDQSGKPGFPSGHVTSIVTFFTGISLLFPEYRKYSIPIGIVYTLLMTISRINKKCHSISQTIAGSLLGLTVPTIIYLFIKK</sequence>
<keyword evidence="1" id="KW-1133">Transmembrane helix</keyword>
<dbReference type="InterPro" id="IPR000326">
    <property type="entry name" value="PAP2/HPO"/>
</dbReference>
<feature type="domain" description="Phosphatidic acid phosphatase type 2/haloperoxidase" evidence="2">
    <location>
        <begin position="36"/>
        <end position="151"/>
    </location>
</feature>
<dbReference type="SMART" id="SM00014">
    <property type="entry name" value="acidPPc"/>
    <property type="match status" value="1"/>
</dbReference>
<feature type="transmembrane region" description="Helical" evidence="1">
    <location>
        <begin position="133"/>
        <end position="154"/>
    </location>
</feature>
<name>A0A6C0H065_9ZZZZ</name>
<dbReference type="InterPro" id="IPR036938">
    <property type="entry name" value="PAP2/HPO_sf"/>
</dbReference>
<evidence type="ECO:0000259" key="2">
    <source>
        <dbReference type="SMART" id="SM00014"/>
    </source>
</evidence>
<reference evidence="3" key="1">
    <citation type="journal article" date="2020" name="Nature">
        <title>Giant virus diversity and host interactions through global metagenomics.</title>
        <authorList>
            <person name="Schulz F."/>
            <person name="Roux S."/>
            <person name="Paez-Espino D."/>
            <person name="Jungbluth S."/>
            <person name="Walsh D.A."/>
            <person name="Denef V.J."/>
            <person name="McMahon K.D."/>
            <person name="Konstantinidis K.T."/>
            <person name="Eloe-Fadrosh E.A."/>
            <person name="Kyrpides N.C."/>
            <person name="Woyke T."/>
        </authorList>
    </citation>
    <scope>NUCLEOTIDE SEQUENCE</scope>
    <source>
        <strain evidence="3">GVMAG-M-3300023179-4</strain>
    </source>
</reference>
<dbReference type="AlphaFoldDB" id="A0A6C0H065"/>
<organism evidence="3">
    <name type="scientific">viral metagenome</name>
    <dbReference type="NCBI Taxonomy" id="1070528"/>
    <lineage>
        <taxon>unclassified sequences</taxon>
        <taxon>metagenomes</taxon>
        <taxon>organismal metagenomes</taxon>
    </lineage>
</organism>